<evidence type="ECO:0000256" key="1">
    <source>
        <dbReference type="ARBA" id="ARBA00022801"/>
    </source>
</evidence>
<dbReference type="EMBL" id="CP023693">
    <property type="protein sequence ID" value="QEV31452.1"/>
    <property type="molecule type" value="Genomic_DNA"/>
</dbReference>
<evidence type="ECO:0000313" key="4">
    <source>
        <dbReference type="Proteomes" id="UP000326029"/>
    </source>
</evidence>
<keyword evidence="4" id="KW-1185">Reference proteome</keyword>
<organism evidence="3 4">
    <name type="scientific">Streptomyces cinereoruber</name>
    <dbReference type="NCBI Taxonomy" id="67260"/>
    <lineage>
        <taxon>Bacteria</taxon>
        <taxon>Bacillati</taxon>
        <taxon>Actinomycetota</taxon>
        <taxon>Actinomycetes</taxon>
        <taxon>Kitasatosporales</taxon>
        <taxon>Streptomycetaceae</taxon>
        <taxon>Streptomyces</taxon>
    </lineage>
</organism>
<feature type="domain" description="PPM-type phosphatase" evidence="2">
    <location>
        <begin position="164"/>
        <end position="377"/>
    </location>
</feature>
<sequence length="402" mass="43134">MERALRGAPPHRLLDSLRVDLARRFAVLSADLLLLDYGLTSLRPVEPVQAPAGMRHVTVGSGPAGRALSTQQPYLFGGDGPTATAYLPVTVRGERCGVLVVVLPSDLATPGATEELADVAETLGHALRVADRHTDLYRRTRRASALSVPAEMQWGLLPGRACTDAEFDLHAYWEPSYTSGGHVLDWNVTEEELTLVVANGTGPDTPSALVGSLALNAIRNARRAGLDLVGQASLTDQALYGQHRGERSLSALLLSFARATGEVQVVDAGSPTVWRARGEATERIDLERQLPLGMFEDTVYAAQRLRVLPGDRLVFVACDRGEPPPGGDPALDRPVRRAIERTRDTACPDAPRAVVRTLREEAPGGLPDDVLVLCLDWHGRRPAGRHAVADGDREALPGPSAV</sequence>
<name>A0ABX6BAT7_9ACTN</name>
<dbReference type="InterPro" id="IPR001932">
    <property type="entry name" value="PPM-type_phosphatase-like_dom"/>
</dbReference>
<dbReference type="PANTHER" id="PTHR43156:SF2">
    <property type="entry name" value="STAGE II SPORULATION PROTEIN E"/>
    <property type="match status" value="1"/>
</dbReference>
<dbReference type="Proteomes" id="UP000326029">
    <property type="component" value="Chromosome"/>
</dbReference>
<dbReference type="InterPro" id="IPR052016">
    <property type="entry name" value="Bact_Sigma-Reg"/>
</dbReference>
<dbReference type="InterPro" id="IPR036457">
    <property type="entry name" value="PPM-type-like_dom_sf"/>
</dbReference>
<protein>
    <submittedName>
        <fullName evidence="3">Serine/threonine-protein phosphatase</fullName>
    </submittedName>
</protein>
<evidence type="ECO:0000259" key="2">
    <source>
        <dbReference type="SMART" id="SM00331"/>
    </source>
</evidence>
<dbReference type="SMART" id="SM00331">
    <property type="entry name" value="PP2C_SIG"/>
    <property type="match status" value="1"/>
</dbReference>
<accession>A0ABX6BAT7</accession>
<gene>
    <name evidence="3" type="ORF">CP977_04125</name>
</gene>
<evidence type="ECO:0000313" key="3">
    <source>
        <dbReference type="EMBL" id="QEV31452.1"/>
    </source>
</evidence>
<reference evidence="3 4" key="1">
    <citation type="submission" date="2017-09" db="EMBL/GenBank/DDBJ databases">
        <authorList>
            <person name="Lee N."/>
            <person name="Cho B.-K."/>
        </authorList>
    </citation>
    <scope>NUCLEOTIDE SEQUENCE [LARGE SCALE GENOMIC DNA]</scope>
    <source>
        <strain evidence="3 4">ATCC 19740</strain>
    </source>
</reference>
<keyword evidence="1" id="KW-0378">Hydrolase</keyword>
<dbReference type="Gene3D" id="3.60.40.10">
    <property type="entry name" value="PPM-type phosphatase domain"/>
    <property type="match status" value="1"/>
</dbReference>
<dbReference type="Pfam" id="PF07228">
    <property type="entry name" value="SpoIIE"/>
    <property type="match status" value="1"/>
</dbReference>
<dbReference type="PANTHER" id="PTHR43156">
    <property type="entry name" value="STAGE II SPORULATION PROTEIN E-RELATED"/>
    <property type="match status" value="1"/>
</dbReference>
<proteinExistence type="predicted"/>